<accession>A0A917JJ55</accession>
<dbReference type="EMBL" id="BMPZ01000001">
    <property type="protein sequence ID" value="GGI70428.1"/>
    <property type="molecule type" value="Genomic_DNA"/>
</dbReference>
<dbReference type="SUPFAM" id="SSF81324">
    <property type="entry name" value="Voltage-gated potassium channels"/>
    <property type="match status" value="1"/>
</dbReference>
<keyword evidence="1" id="KW-0812">Transmembrane</keyword>
<reference evidence="3" key="2">
    <citation type="submission" date="2020-09" db="EMBL/GenBank/DDBJ databases">
        <authorList>
            <person name="Sun Q."/>
            <person name="Ohkuma M."/>
        </authorList>
    </citation>
    <scope>NUCLEOTIDE SEQUENCE</scope>
    <source>
        <strain evidence="3">JCM 30804</strain>
    </source>
</reference>
<evidence type="ECO:0000259" key="2">
    <source>
        <dbReference type="Pfam" id="PF07885"/>
    </source>
</evidence>
<keyword evidence="4" id="KW-1185">Reference proteome</keyword>
<feature type="transmembrane region" description="Helical" evidence="1">
    <location>
        <begin position="271"/>
        <end position="290"/>
    </location>
</feature>
<dbReference type="SUPFAM" id="SSF141571">
    <property type="entry name" value="Pentapeptide repeat-like"/>
    <property type="match status" value="1"/>
</dbReference>
<dbReference type="AlphaFoldDB" id="A0A917JJ55"/>
<keyword evidence="1" id="KW-1133">Transmembrane helix</keyword>
<name>A0A917JJ55_9GAMM</name>
<evidence type="ECO:0000256" key="1">
    <source>
        <dbReference type="SAM" id="Phobius"/>
    </source>
</evidence>
<dbReference type="RefSeq" id="WP_188917427.1">
    <property type="nucleotide sequence ID" value="NZ_BMPZ01000001.1"/>
</dbReference>
<dbReference type="Pfam" id="PF07885">
    <property type="entry name" value="Ion_trans_2"/>
    <property type="match status" value="1"/>
</dbReference>
<dbReference type="Gene3D" id="1.10.287.70">
    <property type="match status" value="1"/>
</dbReference>
<comment type="caution">
    <text evidence="3">The sequence shown here is derived from an EMBL/GenBank/DDBJ whole genome shotgun (WGS) entry which is preliminary data.</text>
</comment>
<organism evidence="3 4">
    <name type="scientific">Shewanella gelidii</name>
    <dbReference type="NCBI Taxonomy" id="1642821"/>
    <lineage>
        <taxon>Bacteria</taxon>
        <taxon>Pseudomonadati</taxon>
        <taxon>Pseudomonadota</taxon>
        <taxon>Gammaproteobacteria</taxon>
        <taxon>Alteromonadales</taxon>
        <taxon>Shewanellaceae</taxon>
        <taxon>Shewanella</taxon>
    </lineage>
</organism>
<keyword evidence="1" id="KW-0472">Membrane</keyword>
<dbReference type="Gene3D" id="2.160.20.80">
    <property type="entry name" value="E3 ubiquitin-protein ligase SopA"/>
    <property type="match status" value="1"/>
</dbReference>
<dbReference type="InterPro" id="IPR013099">
    <property type="entry name" value="K_chnl_dom"/>
</dbReference>
<sequence length="327" mass="36858">METRDDICCYHEDEGFSCSEPAGDSGLCYWHDPRITKNRPDDAKRLEAYAQSGGMMRGLALKRANLAGIDLVKHHSKTGYDMSFCELYRADLNGSHLFNLNLENASLMKADLREANIHCANLLNCNLLGAKWRGARIENIKLGQRIKQENLAIQARQVGERDIAKDYFEQAEEIYRDLRKAAEKEGLFTFAGHCLRQELVMRRQQMPKFSCARVLSKATDLFCGYGEAPLRVIVFSALFILICAILYLFTGLKFDGTVHVFSAQHDLATNVSLFFNCIYYSVVTFTTLGYGDFTPIGLSRAIAAMEAFTGSFTIALFVVVFVKKMTR</sequence>
<evidence type="ECO:0000313" key="4">
    <source>
        <dbReference type="Proteomes" id="UP000613743"/>
    </source>
</evidence>
<evidence type="ECO:0000313" key="3">
    <source>
        <dbReference type="EMBL" id="GGI70428.1"/>
    </source>
</evidence>
<feature type="transmembrane region" description="Helical" evidence="1">
    <location>
        <begin position="230"/>
        <end position="250"/>
    </location>
</feature>
<proteinExistence type="predicted"/>
<dbReference type="InterPro" id="IPR001646">
    <property type="entry name" value="5peptide_repeat"/>
</dbReference>
<reference evidence="3" key="1">
    <citation type="journal article" date="2014" name="Int. J. Syst. Evol. Microbiol.">
        <title>Complete genome sequence of Corynebacterium casei LMG S-19264T (=DSM 44701T), isolated from a smear-ripened cheese.</title>
        <authorList>
            <consortium name="US DOE Joint Genome Institute (JGI-PGF)"/>
            <person name="Walter F."/>
            <person name="Albersmeier A."/>
            <person name="Kalinowski J."/>
            <person name="Ruckert C."/>
        </authorList>
    </citation>
    <scope>NUCLEOTIDE SEQUENCE</scope>
    <source>
        <strain evidence="3">JCM 30804</strain>
    </source>
</reference>
<dbReference type="Pfam" id="PF00805">
    <property type="entry name" value="Pentapeptide"/>
    <property type="match status" value="1"/>
</dbReference>
<feature type="transmembrane region" description="Helical" evidence="1">
    <location>
        <begin position="302"/>
        <end position="322"/>
    </location>
</feature>
<feature type="domain" description="Potassium channel" evidence="2">
    <location>
        <begin position="255"/>
        <end position="326"/>
    </location>
</feature>
<protein>
    <recommendedName>
        <fullName evidence="2">Potassium channel domain-containing protein</fullName>
    </recommendedName>
</protein>
<gene>
    <name evidence="3" type="ORF">GCM10009332_04630</name>
</gene>
<dbReference type="Proteomes" id="UP000613743">
    <property type="component" value="Unassembled WGS sequence"/>
</dbReference>